<dbReference type="Proteomes" id="UP000323380">
    <property type="component" value="Unassembled WGS sequence"/>
</dbReference>
<proteinExistence type="predicted"/>
<dbReference type="InterPro" id="IPR003593">
    <property type="entry name" value="AAA+_ATPase"/>
</dbReference>
<dbReference type="PROSITE" id="PS00211">
    <property type="entry name" value="ABC_TRANSPORTER_1"/>
    <property type="match status" value="1"/>
</dbReference>
<accession>A0A5D0NDB1</accession>
<evidence type="ECO:0000313" key="8">
    <source>
        <dbReference type="EMBL" id="TYB42269.1"/>
    </source>
</evidence>
<reference evidence="8 9" key="1">
    <citation type="submission" date="2019-08" db="EMBL/GenBank/DDBJ databases">
        <title>Actinomadura sp. nov. CYP1-5 isolated from mountain soil.</title>
        <authorList>
            <person name="Songsumanus A."/>
            <person name="Kuncharoen N."/>
            <person name="Kudo T."/>
            <person name="Yuki M."/>
            <person name="Igarashi Y."/>
            <person name="Tanasupawat S."/>
        </authorList>
    </citation>
    <scope>NUCLEOTIDE SEQUENCE [LARGE SCALE GENOMIC DNA]</scope>
    <source>
        <strain evidence="8 9">JCM 14158</strain>
    </source>
</reference>
<evidence type="ECO:0000256" key="4">
    <source>
        <dbReference type="ARBA" id="ARBA00022840"/>
    </source>
</evidence>
<evidence type="ECO:0000256" key="6">
    <source>
        <dbReference type="ARBA" id="ARBA00023136"/>
    </source>
</evidence>
<organism evidence="8 9">
    <name type="scientific">Actinomadura chibensis</name>
    <dbReference type="NCBI Taxonomy" id="392828"/>
    <lineage>
        <taxon>Bacteria</taxon>
        <taxon>Bacillati</taxon>
        <taxon>Actinomycetota</taxon>
        <taxon>Actinomycetes</taxon>
        <taxon>Streptosporangiales</taxon>
        <taxon>Thermomonosporaceae</taxon>
        <taxon>Actinomadura</taxon>
    </lineage>
</organism>
<dbReference type="Pfam" id="PF08402">
    <property type="entry name" value="TOBE_2"/>
    <property type="match status" value="1"/>
</dbReference>
<dbReference type="Gene3D" id="2.40.50.140">
    <property type="entry name" value="Nucleic acid-binding proteins"/>
    <property type="match status" value="1"/>
</dbReference>
<dbReference type="STRING" id="1220554.GCA_001552135_01975"/>
<dbReference type="InterPro" id="IPR013611">
    <property type="entry name" value="Transp-assoc_OB_typ2"/>
</dbReference>
<dbReference type="GO" id="GO:0055052">
    <property type="term" value="C:ATP-binding cassette (ABC) transporter complex, substrate-binding subunit-containing"/>
    <property type="evidence" value="ECO:0007669"/>
    <property type="project" value="TreeGrafter"/>
</dbReference>
<protein>
    <submittedName>
        <fullName evidence="8">ABC transporter ATP-binding protein</fullName>
    </submittedName>
</protein>
<evidence type="ECO:0000313" key="9">
    <source>
        <dbReference type="Proteomes" id="UP000323380"/>
    </source>
</evidence>
<gene>
    <name evidence="8" type="ORF">FXF69_31080</name>
</gene>
<dbReference type="SUPFAM" id="SSF52540">
    <property type="entry name" value="P-loop containing nucleoside triphosphate hydrolases"/>
    <property type="match status" value="1"/>
</dbReference>
<dbReference type="GO" id="GO:0140359">
    <property type="term" value="F:ABC-type transporter activity"/>
    <property type="evidence" value="ECO:0007669"/>
    <property type="project" value="UniProtKB-ARBA"/>
</dbReference>
<dbReference type="Gene3D" id="3.40.50.300">
    <property type="entry name" value="P-loop containing nucleotide triphosphate hydrolases"/>
    <property type="match status" value="1"/>
</dbReference>
<keyword evidence="6" id="KW-0472">Membrane</keyword>
<dbReference type="GO" id="GO:0016887">
    <property type="term" value="F:ATP hydrolysis activity"/>
    <property type="evidence" value="ECO:0007669"/>
    <property type="project" value="InterPro"/>
</dbReference>
<dbReference type="GO" id="GO:0005524">
    <property type="term" value="F:ATP binding"/>
    <property type="evidence" value="ECO:0007669"/>
    <property type="project" value="UniProtKB-KW"/>
</dbReference>
<dbReference type="Pfam" id="PF00005">
    <property type="entry name" value="ABC_tran"/>
    <property type="match status" value="1"/>
</dbReference>
<evidence type="ECO:0000256" key="1">
    <source>
        <dbReference type="ARBA" id="ARBA00022448"/>
    </source>
</evidence>
<evidence type="ECO:0000256" key="3">
    <source>
        <dbReference type="ARBA" id="ARBA00022741"/>
    </source>
</evidence>
<dbReference type="InterPro" id="IPR008995">
    <property type="entry name" value="Mo/tungstate-bd_C_term_dom"/>
</dbReference>
<feature type="domain" description="ABC transporter" evidence="7">
    <location>
        <begin position="4"/>
        <end position="234"/>
    </location>
</feature>
<dbReference type="PANTHER" id="PTHR43875">
    <property type="entry name" value="MALTODEXTRIN IMPORT ATP-BINDING PROTEIN MSMX"/>
    <property type="match status" value="1"/>
</dbReference>
<dbReference type="FunFam" id="3.40.50.300:FF:000042">
    <property type="entry name" value="Maltose/maltodextrin ABC transporter, ATP-binding protein"/>
    <property type="match status" value="1"/>
</dbReference>
<dbReference type="Gene3D" id="2.40.50.100">
    <property type="match status" value="1"/>
</dbReference>
<dbReference type="InterPro" id="IPR012340">
    <property type="entry name" value="NA-bd_OB-fold"/>
</dbReference>
<dbReference type="InterPro" id="IPR047641">
    <property type="entry name" value="ABC_transpr_MalK/UgpC-like"/>
</dbReference>
<evidence type="ECO:0000256" key="5">
    <source>
        <dbReference type="ARBA" id="ARBA00022967"/>
    </source>
</evidence>
<keyword evidence="3" id="KW-0547">Nucleotide-binding</keyword>
<dbReference type="PANTHER" id="PTHR43875:SF15">
    <property type="entry name" value="TREHALOSE IMPORT ATP-BINDING PROTEIN SUGC"/>
    <property type="match status" value="1"/>
</dbReference>
<dbReference type="AlphaFoldDB" id="A0A5D0NDB1"/>
<dbReference type="RefSeq" id="WP_067888185.1">
    <property type="nucleotide sequence ID" value="NZ_VSFG01000008.1"/>
</dbReference>
<dbReference type="SUPFAM" id="SSF50331">
    <property type="entry name" value="MOP-like"/>
    <property type="match status" value="1"/>
</dbReference>
<evidence type="ECO:0000259" key="7">
    <source>
        <dbReference type="PROSITE" id="PS50893"/>
    </source>
</evidence>
<comment type="caution">
    <text evidence="8">The sequence shown here is derived from an EMBL/GenBank/DDBJ whole genome shotgun (WGS) entry which is preliminary data.</text>
</comment>
<dbReference type="InterPro" id="IPR027417">
    <property type="entry name" value="P-loop_NTPase"/>
</dbReference>
<dbReference type="InterPro" id="IPR017871">
    <property type="entry name" value="ABC_transporter-like_CS"/>
</dbReference>
<evidence type="ECO:0000256" key="2">
    <source>
        <dbReference type="ARBA" id="ARBA00022475"/>
    </source>
</evidence>
<dbReference type="InterPro" id="IPR003439">
    <property type="entry name" value="ABC_transporter-like_ATP-bd"/>
</dbReference>
<keyword evidence="4 8" id="KW-0067">ATP-binding</keyword>
<keyword evidence="1" id="KW-0813">Transport</keyword>
<dbReference type="SMART" id="SM00382">
    <property type="entry name" value="AAA"/>
    <property type="match status" value="1"/>
</dbReference>
<name>A0A5D0NDB1_9ACTN</name>
<dbReference type="EMBL" id="VSFG01000008">
    <property type="protein sequence ID" value="TYB42269.1"/>
    <property type="molecule type" value="Genomic_DNA"/>
</dbReference>
<keyword evidence="5" id="KW-1278">Translocase</keyword>
<sequence>MSSIELRQVTKRFGDTLIVDSIDLTIEDGSFTVLLGPSGCGKTTTLNMISGLEEVSSGTILFDGKEVQDVPPHKRDVAMVFQSYALYPNRSVRENIAFALKLRKLPAADIAARVAEVAEMLDIGKLLDRKPRQLSGGQQQRVALARAIVRRPNVFLLDEPLSNLDAKLRADMRISLRELQRELGGTFVYVTHDQGEAMSMADKVVVMNGGLVQQEAPPLDLYRRPANRFVAGFVGTPGMNFVPGALDDAGSFAHGDWTVPIGWPGGVREGVTLGVRPEDVTLEPGGPAAAGRVRLIERLGVEAIVVASFPSGDVIARADPDIEMDAGAEVAMRVRPGKAHLFDAADGGALAWPSASKVAEEVGNA</sequence>
<keyword evidence="2" id="KW-1003">Cell membrane</keyword>
<dbReference type="PROSITE" id="PS50893">
    <property type="entry name" value="ABC_TRANSPORTER_2"/>
    <property type="match status" value="1"/>
</dbReference>
<keyword evidence="9" id="KW-1185">Reference proteome</keyword>